<feature type="compositionally biased region" description="Gly residues" evidence="1">
    <location>
        <begin position="86"/>
        <end position="95"/>
    </location>
</feature>
<dbReference type="AlphaFoldDB" id="A0A6J6FKU6"/>
<feature type="region of interest" description="Disordered" evidence="1">
    <location>
        <begin position="71"/>
        <end position="95"/>
    </location>
</feature>
<evidence type="ECO:0000256" key="1">
    <source>
        <dbReference type="SAM" id="MobiDB-lite"/>
    </source>
</evidence>
<proteinExistence type="predicted"/>
<protein>
    <submittedName>
        <fullName evidence="2">Unannotated protein</fullName>
    </submittedName>
</protein>
<organism evidence="2">
    <name type="scientific">freshwater metagenome</name>
    <dbReference type="NCBI Taxonomy" id="449393"/>
    <lineage>
        <taxon>unclassified sequences</taxon>
        <taxon>metagenomes</taxon>
        <taxon>ecological metagenomes</taxon>
    </lineage>
</organism>
<name>A0A6J6FKU6_9ZZZZ</name>
<evidence type="ECO:0000313" key="2">
    <source>
        <dbReference type="EMBL" id="CAB4587584.1"/>
    </source>
</evidence>
<accession>A0A6J6FKU6</accession>
<feature type="compositionally biased region" description="Basic and acidic residues" evidence="1">
    <location>
        <begin position="71"/>
        <end position="82"/>
    </location>
</feature>
<dbReference type="EMBL" id="CAEZTR010000134">
    <property type="protein sequence ID" value="CAB4587584.1"/>
    <property type="molecule type" value="Genomic_DNA"/>
</dbReference>
<reference evidence="2" key="1">
    <citation type="submission" date="2020-05" db="EMBL/GenBank/DDBJ databases">
        <authorList>
            <person name="Chiriac C."/>
            <person name="Salcher M."/>
            <person name="Ghai R."/>
            <person name="Kavagutti S V."/>
        </authorList>
    </citation>
    <scope>NUCLEOTIDE SEQUENCE</scope>
</reference>
<sequence length="95" mass="10211">MQPRVGQSEVHETGTSDFYGSDVVRKVRVDDLGHTSGKLTGIPACGFGGREGNIRRPIAVLAPGRALKMHRFGDRRDLEGRQSRSQGGGEGVANH</sequence>
<gene>
    <name evidence="2" type="ORF">UFOPK1711_01625</name>
</gene>